<evidence type="ECO:0000256" key="2">
    <source>
        <dbReference type="ARBA" id="ARBA00022448"/>
    </source>
</evidence>
<feature type="transmembrane region" description="Helical" evidence="7">
    <location>
        <begin position="175"/>
        <end position="193"/>
    </location>
</feature>
<dbReference type="InterPro" id="IPR036259">
    <property type="entry name" value="MFS_trans_sf"/>
</dbReference>
<dbReference type="PANTHER" id="PTHR23513:SF6">
    <property type="entry name" value="MAJOR FACILITATOR SUPERFAMILY ASSOCIATED DOMAIN-CONTAINING PROTEIN"/>
    <property type="match status" value="1"/>
</dbReference>
<dbReference type="PANTHER" id="PTHR23513">
    <property type="entry name" value="INTEGRAL MEMBRANE EFFLUX PROTEIN-RELATED"/>
    <property type="match status" value="1"/>
</dbReference>
<keyword evidence="5 7" id="KW-1133">Transmembrane helix</keyword>
<keyword evidence="4 7" id="KW-0812">Transmembrane</keyword>
<reference evidence="9" key="1">
    <citation type="submission" date="2021-01" db="EMBL/GenBank/DDBJ databases">
        <title>Whole genome shotgun sequence of Actinoplanes siamensis NBRC 109076.</title>
        <authorList>
            <person name="Komaki H."/>
            <person name="Tamura T."/>
        </authorList>
    </citation>
    <scope>NUCLEOTIDE SEQUENCE</scope>
    <source>
        <strain evidence="9">NBRC 109076</strain>
    </source>
</reference>
<dbReference type="EMBL" id="BOMW01000019">
    <property type="protein sequence ID" value="GIF04386.1"/>
    <property type="molecule type" value="Genomic_DNA"/>
</dbReference>
<feature type="transmembrane region" description="Helical" evidence="7">
    <location>
        <begin position="55"/>
        <end position="75"/>
    </location>
</feature>
<dbReference type="InterPro" id="IPR010290">
    <property type="entry name" value="TM_effector"/>
</dbReference>
<feature type="transmembrane region" description="Helical" evidence="7">
    <location>
        <begin position="378"/>
        <end position="397"/>
    </location>
</feature>
<evidence type="ECO:0000313" key="10">
    <source>
        <dbReference type="Proteomes" id="UP000629619"/>
    </source>
</evidence>
<evidence type="ECO:0000256" key="7">
    <source>
        <dbReference type="SAM" id="Phobius"/>
    </source>
</evidence>
<evidence type="ECO:0000256" key="4">
    <source>
        <dbReference type="ARBA" id="ARBA00022692"/>
    </source>
</evidence>
<feature type="transmembrane region" description="Helical" evidence="7">
    <location>
        <begin position="289"/>
        <end position="307"/>
    </location>
</feature>
<feature type="transmembrane region" description="Helical" evidence="7">
    <location>
        <begin position="82"/>
        <end position="104"/>
    </location>
</feature>
<dbReference type="GO" id="GO:0022857">
    <property type="term" value="F:transmembrane transporter activity"/>
    <property type="evidence" value="ECO:0007669"/>
    <property type="project" value="InterPro"/>
</dbReference>
<keyword evidence="2" id="KW-0813">Transport</keyword>
<feature type="transmembrane region" description="Helical" evidence="7">
    <location>
        <begin position="228"/>
        <end position="250"/>
    </location>
</feature>
<gene>
    <name evidence="9" type="ORF">Asi03nite_19240</name>
</gene>
<dbReference type="SUPFAM" id="SSF103473">
    <property type="entry name" value="MFS general substrate transporter"/>
    <property type="match status" value="1"/>
</dbReference>
<keyword evidence="10" id="KW-1185">Reference proteome</keyword>
<dbReference type="GO" id="GO:0005886">
    <property type="term" value="C:plasma membrane"/>
    <property type="evidence" value="ECO:0007669"/>
    <property type="project" value="UniProtKB-SubCell"/>
</dbReference>
<feature type="transmembrane region" description="Helical" evidence="7">
    <location>
        <begin position="20"/>
        <end position="43"/>
    </location>
</feature>
<feature type="transmembrane region" description="Helical" evidence="7">
    <location>
        <begin position="262"/>
        <end position="282"/>
    </location>
</feature>
<dbReference type="Pfam" id="PF05977">
    <property type="entry name" value="MFS_3"/>
    <property type="match status" value="1"/>
</dbReference>
<proteinExistence type="predicted"/>
<organism evidence="9 10">
    <name type="scientific">Actinoplanes siamensis</name>
    <dbReference type="NCBI Taxonomy" id="1223317"/>
    <lineage>
        <taxon>Bacteria</taxon>
        <taxon>Bacillati</taxon>
        <taxon>Actinomycetota</taxon>
        <taxon>Actinomycetes</taxon>
        <taxon>Micromonosporales</taxon>
        <taxon>Micromonosporaceae</taxon>
        <taxon>Actinoplanes</taxon>
    </lineage>
</organism>
<feature type="domain" description="Major facilitator superfamily (MFS) profile" evidence="8">
    <location>
        <begin position="225"/>
        <end position="407"/>
    </location>
</feature>
<name>A0A919TIB4_9ACTN</name>
<protein>
    <recommendedName>
        <fullName evidence="8">Major facilitator superfamily (MFS) profile domain-containing protein</fullName>
    </recommendedName>
</protein>
<evidence type="ECO:0000256" key="6">
    <source>
        <dbReference type="ARBA" id="ARBA00023136"/>
    </source>
</evidence>
<dbReference type="Gene3D" id="1.20.1250.20">
    <property type="entry name" value="MFS general substrate transporter like domains"/>
    <property type="match status" value="1"/>
</dbReference>
<evidence type="ECO:0000259" key="8">
    <source>
        <dbReference type="PROSITE" id="PS50850"/>
    </source>
</evidence>
<feature type="transmembrane region" description="Helical" evidence="7">
    <location>
        <begin position="351"/>
        <end position="372"/>
    </location>
</feature>
<evidence type="ECO:0000256" key="3">
    <source>
        <dbReference type="ARBA" id="ARBA00022475"/>
    </source>
</evidence>
<sequence length="407" mass="42689">MIAPLVRTVLPPRLGRSFRWLVASSWATNLGDGISAAAGPLLVASLTDDPFRISLAALLSWAPPLVCGLYAGVLSDRHDRRLILLVANAVRVVVLLALIGTLAAGRLSVELALLGLGLLSTAEVFADNTAGTLAPMLVSRDDLALANARLQAGFVTLNQLAGPPVGAALFAAGRAWPLLAEALLLCAGTLLVARMALPPHGRDEPSAGVRRDVVEGVRWVVRHPAVRTLCLIVLIFNLAFGAAWSMLVLYASERLGLGAVGYGLITTVGAVGGILGTVAYGWLTARISLGNLMRIGLIIETGTHLVLGVTSSPWVALPTFFLFGVHEFVWRSTAITIRQRAVPAHLQGRVGAVNVICVYGGLVAGAAFGGVLASRYGVVAPFRVAFVGALVFLVALWPQMKHVAHDD</sequence>
<dbReference type="Proteomes" id="UP000629619">
    <property type="component" value="Unassembled WGS sequence"/>
</dbReference>
<evidence type="ECO:0000256" key="5">
    <source>
        <dbReference type="ARBA" id="ARBA00022989"/>
    </source>
</evidence>
<comment type="subcellular location">
    <subcellularLocation>
        <location evidence="1">Cell membrane</location>
        <topology evidence="1">Multi-pass membrane protein</topology>
    </subcellularLocation>
</comment>
<keyword evidence="3" id="KW-1003">Cell membrane</keyword>
<evidence type="ECO:0000256" key="1">
    <source>
        <dbReference type="ARBA" id="ARBA00004651"/>
    </source>
</evidence>
<dbReference type="AlphaFoldDB" id="A0A919TIB4"/>
<keyword evidence="6 7" id="KW-0472">Membrane</keyword>
<dbReference type="PROSITE" id="PS50850">
    <property type="entry name" value="MFS"/>
    <property type="match status" value="1"/>
</dbReference>
<comment type="caution">
    <text evidence="9">The sequence shown here is derived from an EMBL/GenBank/DDBJ whole genome shotgun (WGS) entry which is preliminary data.</text>
</comment>
<dbReference type="InterPro" id="IPR020846">
    <property type="entry name" value="MFS_dom"/>
</dbReference>
<dbReference type="CDD" id="cd06173">
    <property type="entry name" value="MFS_MefA_like"/>
    <property type="match status" value="1"/>
</dbReference>
<evidence type="ECO:0000313" key="9">
    <source>
        <dbReference type="EMBL" id="GIF04386.1"/>
    </source>
</evidence>
<accession>A0A919TIB4</accession>